<dbReference type="AlphaFoldDB" id="A0A6N6MFM0"/>
<gene>
    <name evidence="3" type="ORF">F6U93_09035</name>
</gene>
<sequence>MKSHSILNSTLFKSIVFIMAVCYVISPLRITVFKVLHEVSHTVQDTWASVQVHGHSGHHHHHTTHEHDVDGHHHMTKSKPVVADHSHTATNKMISDHSHEVLDVLDLILSASEDDKDHQKKQLKIELDKHFRVSEYNIDRDEFQIHATKRWFTFVLTYNFYLDTLSPPPQVIS</sequence>
<keyword evidence="2" id="KW-0472">Membrane</keyword>
<comment type="caution">
    <text evidence="3">The sequence shown here is derived from an EMBL/GenBank/DDBJ whole genome shotgun (WGS) entry which is preliminary data.</text>
</comment>
<feature type="compositionally biased region" description="Basic residues" evidence="1">
    <location>
        <begin position="55"/>
        <end position="64"/>
    </location>
</feature>
<proteinExistence type="predicted"/>
<keyword evidence="2" id="KW-0812">Transmembrane</keyword>
<name>A0A6N6MFM0_9FLAO</name>
<evidence type="ECO:0000256" key="1">
    <source>
        <dbReference type="SAM" id="MobiDB-lite"/>
    </source>
</evidence>
<protein>
    <submittedName>
        <fullName evidence="3">Uncharacterized protein</fullName>
    </submittedName>
</protein>
<accession>A0A6N6MFM0</accession>
<feature type="region of interest" description="Disordered" evidence="1">
    <location>
        <begin position="55"/>
        <end position="74"/>
    </location>
</feature>
<keyword evidence="2" id="KW-1133">Transmembrane helix</keyword>
<dbReference type="RefSeq" id="WP_150939000.1">
    <property type="nucleotide sequence ID" value="NZ_WAAT01000044.1"/>
</dbReference>
<keyword evidence="4" id="KW-1185">Reference proteome</keyword>
<dbReference type="Proteomes" id="UP000441333">
    <property type="component" value="Unassembled WGS sequence"/>
</dbReference>
<evidence type="ECO:0000313" key="4">
    <source>
        <dbReference type="Proteomes" id="UP000441333"/>
    </source>
</evidence>
<evidence type="ECO:0000313" key="3">
    <source>
        <dbReference type="EMBL" id="KAB1067739.1"/>
    </source>
</evidence>
<evidence type="ECO:0000256" key="2">
    <source>
        <dbReference type="SAM" id="Phobius"/>
    </source>
</evidence>
<feature type="transmembrane region" description="Helical" evidence="2">
    <location>
        <begin position="6"/>
        <end position="25"/>
    </location>
</feature>
<reference evidence="3 4" key="1">
    <citation type="submission" date="2019-09" db="EMBL/GenBank/DDBJ databases">
        <authorList>
            <person name="Cao W.R."/>
        </authorList>
    </citation>
    <scope>NUCLEOTIDE SEQUENCE [LARGE SCALE GENOMIC DNA]</scope>
    <source>
        <strain evidence="3 4">B1N29</strain>
    </source>
</reference>
<dbReference type="EMBL" id="WAAT01000044">
    <property type="protein sequence ID" value="KAB1067739.1"/>
    <property type="molecule type" value="Genomic_DNA"/>
</dbReference>
<organism evidence="3 4">
    <name type="scientific">Pseudotamlana haliotis</name>
    <dbReference type="NCBI Taxonomy" id="2614804"/>
    <lineage>
        <taxon>Bacteria</taxon>
        <taxon>Pseudomonadati</taxon>
        <taxon>Bacteroidota</taxon>
        <taxon>Flavobacteriia</taxon>
        <taxon>Flavobacteriales</taxon>
        <taxon>Flavobacteriaceae</taxon>
        <taxon>Pseudotamlana</taxon>
    </lineage>
</organism>